<dbReference type="InterPro" id="IPR036271">
    <property type="entry name" value="Tet_transcr_reg_TetR-rel_C_sf"/>
</dbReference>
<dbReference type="InterPro" id="IPR009057">
    <property type="entry name" value="Homeodomain-like_sf"/>
</dbReference>
<dbReference type="InterPro" id="IPR001647">
    <property type="entry name" value="HTH_TetR"/>
</dbReference>
<protein>
    <submittedName>
        <fullName evidence="6">TetR/AcrR family transcriptional regulator</fullName>
    </submittedName>
</protein>
<dbReference type="Proteomes" id="UP001241758">
    <property type="component" value="Unassembled WGS sequence"/>
</dbReference>
<dbReference type="SUPFAM" id="SSF48498">
    <property type="entry name" value="Tetracyclin repressor-like, C-terminal domain"/>
    <property type="match status" value="1"/>
</dbReference>
<dbReference type="PRINTS" id="PR00455">
    <property type="entry name" value="HTHTETR"/>
</dbReference>
<dbReference type="SUPFAM" id="SSF46689">
    <property type="entry name" value="Homeodomain-like"/>
    <property type="match status" value="1"/>
</dbReference>
<dbReference type="RefSeq" id="WP_282767225.1">
    <property type="nucleotide sequence ID" value="NZ_JASCTH010000054.1"/>
</dbReference>
<dbReference type="PANTHER" id="PTHR30055:SF234">
    <property type="entry name" value="HTH-TYPE TRANSCRIPTIONAL REGULATOR BETI"/>
    <property type="match status" value="1"/>
</dbReference>
<dbReference type="InterPro" id="IPR050109">
    <property type="entry name" value="HTH-type_TetR-like_transc_reg"/>
</dbReference>
<dbReference type="Gene3D" id="1.10.357.10">
    <property type="entry name" value="Tetracycline Repressor, domain 2"/>
    <property type="match status" value="1"/>
</dbReference>
<evidence type="ECO:0000256" key="4">
    <source>
        <dbReference type="PROSITE-ProRule" id="PRU00335"/>
    </source>
</evidence>
<evidence type="ECO:0000256" key="3">
    <source>
        <dbReference type="ARBA" id="ARBA00023163"/>
    </source>
</evidence>
<dbReference type="PROSITE" id="PS50977">
    <property type="entry name" value="HTH_TETR_2"/>
    <property type="match status" value="1"/>
</dbReference>
<proteinExistence type="predicted"/>
<comment type="caution">
    <text evidence="6">The sequence shown here is derived from an EMBL/GenBank/DDBJ whole genome shotgun (WGS) entry which is preliminary data.</text>
</comment>
<feature type="DNA-binding region" description="H-T-H motif" evidence="4">
    <location>
        <begin position="44"/>
        <end position="63"/>
    </location>
</feature>
<evidence type="ECO:0000256" key="2">
    <source>
        <dbReference type="ARBA" id="ARBA00023125"/>
    </source>
</evidence>
<dbReference type="Gene3D" id="1.10.10.60">
    <property type="entry name" value="Homeodomain-like"/>
    <property type="match status" value="1"/>
</dbReference>
<keyword evidence="2 4" id="KW-0238">DNA-binding</keyword>
<reference evidence="6 7" key="1">
    <citation type="submission" date="2023-05" db="EMBL/GenBank/DDBJ databases">
        <title>Actinoplanes sp. NEAU-A12 genome sequencing.</title>
        <authorList>
            <person name="Wang Z.-S."/>
        </authorList>
    </citation>
    <scope>NUCLEOTIDE SEQUENCE [LARGE SCALE GENOMIC DNA]</scope>
    <source>
        <strain evidence="6 7">NEAU-A12</strain>
    </source>
</reference>
<accession>A0ABT6X171</accession>
<evidence type="ECO:0000313" key="6">
    <source>
        <dbReference type="EMBL" id="MDI6105761.1"/>
    </source>
</evidence>
<evidence type="ECO:0000259" key="5">
    <source>
        <dbReference type="PROSITE" id="PS50977"/>
    </source>
</evidence>
<evidence type="ECO:0000313" key="7">
    <source>
        <dbReference type="Proteomes" id="UP001241758"/>
    </source>
</evidence>
<sequence length="206" mass="21494">MPADSSAPSGDPRRGPTFTERARRAQLVAVTVDLIARHGYQRCSLQRIADAAGITKAAVIYHFTSKDAVIRAAYSSVIASLTEQVGAAVESARTPAAAVEAYLRAMLGHMAANPSHVRVIVEALDGQNDTGIEDRRSPARWQPLAALIDAAAAAGEYRPDVDSRVLAIILGGAVDAVVAETLADPTFDLVAATGAVLAIADTARPQ</sequence>
<organism evidence="6 7">
    <name type="scientific">Actinoplanes sandaracinus</name>
    <dbReference type="NCBI Taxonomy" id="3045177"/>
    <lineage>
        <taxon>Bacteria</taxon>
        <taxon>Bacillati</taxon>
        <taxon>Actinomycetota</taxon>
        <taxon>Actinomycetes</taxon>
        <taxon>Micromonosporales</taxon>
        <taxon>Micromonosporaceae</taxon>
        <taxon>Actinoplanes</taxon>
    </lineage>
</organism>
<dbReference type="EMBL" id="JASCTH010000054">
    <property type="protein sequence ID" value="MDI6105761.1"/>
    <property type="molecule type" value="Genomic_DNA"/>
</dbReference>
<keyword evidence="7" id="KW-1185">Reference proteome</keyword>
<feature type="domain" description="HTH tetR-type" evidence="5">
    <location>
        <begin position="21"/>
        <end position="81"/>
    </location>
</feature>
<name>A0ABT6X171_9ACTN</name>
<gene>
    <name evidence="6" type="ORF">QLQ12_45010</name>
</gene>
<dbReference type="Pfam" id="PF00440">
    <property type="entry name" value="TetR_N"/>
    <property type="match status" value="1"/>
</dbReference>
<keyword evidence="3" id="KW-0804">Transcription</keyword>
<dbReference type="PANTHER" id="PTHR30055">
    <property type="entry name" value="HTH-TYPE TRANSCRIPTIONAL REGULATOR RUTR"/>
    <property type="match status" value="1"/>
</dbReference>
<evidence type="ECO:0000256" key="1">
    <source>
        <dbReference type="ARBA" id="ARBA00023015"/>
    </source>
</evidence>
<keyword evidence="1" id="KW-0805">Transcription regulation</keyword>